<organism evidence="1 2">
    <name type="scientific">Bodo saltans</name>
    <name type="common">Flagellated protozoan</name>
    <dbReference type="NCBI Taxonomy" id="75058"/>
    <lineage>
        <taxon>Eukaryota</taxon>
        <taxon>Discoba</taxon>
        <taxon>Euglenozoa</taxon>
        <taxon>Kinetoplastea</taxon>
        <taxon>Metakinetoplastina</taxon>
        <taxon>Eubodonida</taxon>
        <taxon>Bodonidae</taxon>
        <taxon>Bodo</taxon>
    </lineage>
</organism>
<dbReference type="SUPFAM" id="SSF49785">
    <property type="entry name" value="Galactose-binding domain-like"/>
    <property type="match status" value="1"/>
</dbReference>
<evidence type="ECO:0000313" key="2">
    <source>
        <dbReference type="Proteomes" id="UP000051952"/>
    </source>
</evidence>
<sequence>MSHDRIAIAKRAVPRTGISDIDDEAVILYSCLSRMDVALSRALATDQKKRPYTIPAPNGDDRIDVTDRTSFGRPLLEVEGSDEEQNALVFKSDSNVASGALLRLAQHAAFALKDLRHTTAERNELKAAIAQRDEEIVMLKKEVEQLGKLLEGRDDPEKLFAWYKASWAHQHRDGQTRVHERHNEREAAIVNFLSKQSASSGRSKDVSMFRLLYHTSEDLLANEFRPADDAEIDKVVQLFQRPAAIAIGGGGGGGGGHAGGAKKSKRAALKEREMRLATLTGSFPGALPDEQAALGLALGLRRGLPLLPAATAPVGVPSPPRSEPDMDIDDFDDAPAEFQNDSARNNTASLLDKVDTSRILPPTVGDKLNAERQASTFLRQLHALDLHKAQKLRVDDFDADTQELSMASLKKAASVNIKRAKTRSTQNVKSASLVVTFYVNKNSRKIAKLDDAGTLMYQLRNILIEAPTTYSNLVIDRATISGKSEVLTEQAASVHLTSMWDDICSFDTPVVRVIQLDSPDPAHIELQTPLVRMTHVSDIHDQTTADDEVRLRRMQRLKFFRNASPAEKAAESGEDADLPFHLQGQAPSPAFDLAAKIVTSKQKPGILHFLSTNTGGAVQRWVSPIQSRIARCYSSSMMDVCTPDALVTPFKDLRSPFFMTLDEPMSSVTVTLDHAVVVPSSYSFCSVHPISGGLYPRSWKVEASSDNVNWTLLRSHENDESLNRYNPTYHWELPRAERGQPYFRHFRFIQTGPNAAGTNNFCISGIEFYGRFAFVEKLALAKPTQISMKVERSGFSAFSALPPPKVVETSGAKGKKK</sequence>
<dbReference type="VEuPathDB" id="TriTrypDB:BSAL_41605"/>
<dbReference type="PANTHER" id="PTHR47457">
    <property type="entry name" value="OS05G0345500 PROTEIN"/>
    <property type="match status" value="1"/>
</dbReference>
<evidence type="ECO:0000313" key="1">
    <source>
        <dbReference type="EMBL" id="CUG93253.1"/>
    </source>
</evidence>
<dbReference type="AlphaFoldDB" id="A0A0S4JSN2"/>
<dbReference type="OrthoDB" id="10266865at2759"/>
<dbReference type="EMBL" id="CYKH01002133">
    <property type="protein sequence ID" value="CUG93253.1"/>
    <property type="molecule type" value="Genomic_DNA"/>
</dbReference>
<dbReference type="Proteomes" id="UP000051952">
    <property type="component" value="Unassembled WGS sequence"/>
</dbReference>
<accession>A0A0S4JSN2</accession>
<keyword evidence="2" id="KW-1185">Reference proteome</keyword>
<dbReference type="InterPro" id="IPR008979">
    <property type="entry name" value="Galactose-bd-like_sf"/>
</dbReference>
<reference evidence="2" key="1">
    <citation type="submission" date="2015-09" db="EMBL/GenBank/DDBJ databases">
        <authorList>
            <consortium name="Pathogen Informatics"/>
        </authorList>
    </citation>
    <scope>NUCLEOTIDE SEQUENCE [LARGE SCALE GENOMIC DNA]</scope>
    <source>
        <strain evidence="2">Lake Konstanz</strain>
    </source>
</reference>
<proteinExistence type="predicted"/>
<gene>
    <name evidence="1" type="ORF">BSAL_41605</name>
</gene>
<dbReference type="PANTHER" id="PTHR47457:SF1">
    <property type="entry name" value="BTB DOMAIN-CONTAINING PROTEIN-RELATED"/>
    <property type="match status" value="1"/>
</dbReference>
<protein>
    <submittedName>
        <fullName evidence="1">Uncharacterized protein</fullName>
    </submittedName>
</protein>
<name>A0A0S4JSN2_BODSA</name>